<comment type="caution">
    <text evidence="6">The sequence shown here is derived from an EMBL/GenBank/DDBJ whole genome shotgun (WGS) entry which is preliminary data.</text>
</comment>
<dbReference type="RefSeq" id="WP_399648382.1">
    <property type="nucleotide sequence ID" value="NZ_JBITYG010000003.1"/>
</dbReference>
<evidence type="ECO:0000256" key="3">
    <source>
        <dbReference type="ARBA" id="ARBA00023002"/>
    </source>
</evidence>
<dbReference type="InterPro" id="IPR051260">
    <property type="entry name" value="Diverse_substr_monoxygenases"/>
</dbReference>
<dbReference type="Gene3D" id="3.20.20.30">
    <property type="entry name" value="Luciferase-like domain"/>
    <property type="match status" value="2"/>
</dbReference>
<dbReference type="PANTHER" id="PTHR30011">
    <property type="entry name" value="ALKANESULFONATE MONOOXYGENASE-RELATED"/>
    <property type="match status" value="1"/>
</dbReference>
<evidence type="ECO:0000256" key="4">
    <source>
        <dbReference type="ARBA" id="ARBA00023033"/>
    </source>
</evidence>
<keyword evidence="2" id="KW-0288">FMN</keyword>
<keyword evidence="1" id="KW-0285">Flavoprotein</keyword>
<dbReference type="Proteomes" id="UP001614394">
    <property type="component" value="Unassembled WGS sequence"/>
</dbReference>
<proteinExistence type="predicted"/>
<evidence type="ECO:0000256" key="2">
    <source>
        <dbReference type="ARBA" id="ARBA00022643"/>
    </source>
</evidence>
<dbReference type="PANTHER" id="PTHR30011:SF16">
    <property type="entry name" value="C2H2 FINGER DOMAIN TRANSCRIPTION FACTOR (EUROFUNG)-RELATED"/>
    <property type="match status" value="1"/>
</dbReference>
<dbReference type="InterPro" id="IPR036661">
    <property type="entry name" value="Luciferase-like_sf"/>
</dbReference>
<name>A0ABW8C5I7_9ACTN</name>
<sequence>MPETPPGHRPIRPLHLAFAIDGREQHRERYEASSYIELARLAERGALDFVTLDDSPAPADGSAGRLDALAVLTQVAPATDRIGLVAAVAAAHPGPVPVPAALAALDRVSRGRAGWTPLLPDAWAADADVPLQVGWADAAGFPDVASADSGPLEGWPVLAVDATLEAPRETAARHADVAYVRVGGPHSERLAYEARTDLRRRATAYGRDPDRLTVLASLTVELFDPADAVVLADLFGDWHRDGITDGFHVRPADPRRDLARLVNATVPVLQQRGLFRRFQPGTTLREHLGLDRPVSRPVTAR</sequence>
<dbReference type="InterPro" id="IPR011251">
    <property type="entry name" value="Luciferase-like_dom"/>
</dbReference>
<dbReference type="EMBL" id="JBITYG010000003">
    <property type="protein sequence ID" value="MFI9101695.1"/>
    <property type="molecule type" value="Genomic_DNA"/>
</dbReference>
<dbReference type="SUPFAM" id="SSF51679">
    <property type="entry name" value="Bacterial luciferase-like"/>
    <property type="match status" value="1"/>
</dbReference>
<gene>
    <name evidence="6" type="ORF">ACIGXA_14345</name>
</gene>
<organism evidence="6 7">
    <name type="scientific">Streptomyces fildesensis</name>
    <dbReference type="NCBI Taxonomy" id="375757"/>
    <lineage>
        <taxon>Bacteria</taxon>
        <taxon>Bacillati</taxon>
        <taxon>Actinomycetota</taxon>
        <taxon>Actinomycetes</taxon>
        <taxon>Kitasatosporales</taxon>
        <taxon>Streptomycetaceae</taxon>
        <taxon>Streptomyces</taxon>
    </lineage>
</organism>
<keyword evidence="3" id="KW-0560">Oxidoreductase</keyword>
<evidence type="ECO:0000313" key="6">
    <source>
        <dbReference type="EMBL" id="MFI9101695.1"/>
    </source>
</evidence>
<keyword evidence="4" id="KW-0503">Monooxygenase</keyword>
<evidence type="ECO:0000259" key="5">
    <source>
        <dbReference type="Pfam" id="PF00296"/>
    </source>
</evidence>
<keyword evidence="7" id="KW-1185">Reference proteome</keyword>
<protein>
    <submittedName>
        <fullName evidence="6">LLM class flavin-dependent oxidoreductase</fullName>
    </submittedName>
</protein>
<reference evidence="6 7" key="1">
    <citation type="submission" date="2024-10" db="EMBL/GenBank/DDBJ databases">
        <title>The Natural Products Discovery Center: Release of the First 8490 Sequenced Strains for Exploring Actinobacteria Biosynthetic Diversity.</title>
        <authorList>
            <person name="Kalkreuter E."/>
            <person name="Kautsar S.A."/>
            <person name="Yang D."/>
            <person name="Bader C.D."/>
            <person name="Teijaro C.N."/>
            <person name="Fluegel L."/>
            <person name="Davis C.M."/>
            <person name="Simpson J.R."/>
            <person name="Lauterbach L."/>
            <person name="Steele A.D."/>
            <person name="Gui C."/>
            <person name="Meng S."/>
            <person name="Li G."/>
            <person name="Viehrig K."/>
            <person name="Ye F."/>
            <person name="Su P."/>
            <person name="Kiefer A.F."/>
            <person name="Nichols A."/>
            <person name="Cepeda A.J."/>
            <person name="Yan W."/>
            <person name="Fan B."/>
            <person name="Jiang Y."/>
            <person name="Adhikari A."/>
            <person name="Zheng C.-J."/>
            <person name="Schuster L."/>
            <person name="Cowan T.M."/>
            <person name="Smanski M.J."/>
            <person name="Chevrette M.G."/>
            <person name="De Carvalho L.P.S."/>
            <person name="Shen B."/>
        </authorList>
    </citation>
    <scope>NUCLEOTIDE SEQUENCE [LARGE SCALE GENOMIC DNA]</scope>
    <source>
        <strain evidence="6 7">NPDC053399</strain>
    </source>
</reference>
<evidence type="ECO:0000313" key="7">
    <source>
        <dbReference type="Proteomes" id="UP001614394"/>
    </source>
</evidence>
<dbReference type="Pfam" id="PF00296">
    <property type="entry name" value="Bac_luciferase"/>
    <property type="match status" value="1"/>
</dbReference>
<evidence type="ECO:0000256" key="1">
    <source>
        <dbReference type="ARBA" id="ARBA00022630"/>
    </source>
</evidence>
<feature type="domain" description="Luciferase-like" evidence="5">
    <location>
        <begin position="30"/>
        <end position="115"/>
    </location>
</feature>
<accession>A0ABW8C5I7</accession>